<evidence type="ECO:0000313" key="3">
    <source>
        <dbReference type="Proteomes" id="UP001250932"/>
    </source>
</evidence>
<sequence>MPFFKRRRPVRDPIPTDSKVSKKRDQAVAKRFERTWRRLQLLCPDPDSQHRLKWLQQQFEKKQRGSMESAQAELDIATLLANAGFSLSFVKETETATADLECYLGNDRLFVEVTVIVPTDPGRLRDAKNFPDPKTEEEGVDFLKDGLVKRLLARINEKANQLADYCAPVVLAITIVHQEQSLLTNGNRNGRKMVLDLQQLGGVTTQALGNAPHLSAVMLTLWNIHPAESRSNIRLSNVSVGEWVSDPNGISQVRSFAVNPMASYPIETEAYLALQRVL</sequence>
<comment type="caution">
    <text evidence="2">The sequence shown here is derived from an EMBL/GenBank/DDBJ whole genome shotgun (WGS) entry which is preliminary data.</text>
</comment>
<evidence type="ECO:0000256" key="1">
    <source>
        <dbReference type="SAM" id="MobiDB-lite"/>
    </source>
</evidence>
<proteinExistence type="predicted"/>
<accession>A0ABU3KAQ4</accession>
<dbReference type="Proteomes" id="UP001250932">
    <property type="component" value="Unassembled WGS sequence"/>
</dbReference>
<dbReference type="RefSeq" id="WP_313834073.1">
    <property type="nucleotide sequence ID" value="NZ_JAQOUE010000001.1"/>
</dbReference>
<reference evidence="2 3" key="1">
    <citation type="journal article" date="2023" name="ISME J.">
        <title>Cultivation and genomic characterization of novel and ubiquitous marine nitrite-oxidizing bacteria from the Nitrospirales.</title>
        <authorList>
            <person name="Mueller A.J."/>
            <person name="Daebeler A."/>
            <person name="Herbold C.W."/>
            <person name="Kirkegaard R.H."/>
            <person name="Daims H."/>
        </authorList>
    </citation>
    <scope>NUCLEOTIDE SEQUENCE [LARGE SCALE GENOMIC DNA]</scope>
    <source>
        <strain evidence="2 3">EB</strain>
    </source>
</reference>
<gene>
    <name evidence="2" type="ORF">PPG34_14200</name>
</gene>
<feature type="region of interest" description="Disordered" evidence="1">
    <location>
        <begin position="1"/>
        <end position="23"/>
    </location>
</feature>
<name>A0ABU3KAQ4_9BACT</name>
<evidence type="ECO:0000313" key="2">
    <source>
        <dbReference type="EMBL" id="MDT7043506.1"/>
    </source>
</evidence>
<evidence type="ECO:0008006" key="4">
    <source>
        <dbReference type="Google" id="ProtNLM"/>
    </source>
</evidence>
<keyword evidence="3" id="KW-1185">Reference proteome</keyword>
<dbReference type="EMBL" id="JAQOUE010000001">
    <property type="protein sequence ID" value="MDT7043506.1"/>
    <property type="molecule type" value="Genomic_DNA"/>
</dbReference>
<protein>
    <recommendedName>
        <fullName evidence="4">NERD domain-containing protein</fullName>
    </recommendedName>
</protein>
<organism evidence="2 3">
    <name type="scientific">Candidatus Nitronereus thalassa</name>
    <dbReference type="NCBI Taxonomy" id="3020898"/>
    <lineage>
        <taxon>Bacteria</taxon>
        <taxon>Pseudomonadati</taxon>
        <taxon>Nitrospirota</taxon>
        <taxon>Nitrospiria</taxon>
        <taxon>Nitrospirales</taxon>
        <taxon>Nitrospiraceae</taxon>
        <taxon>Candidatus Nitronereus</taxon>
    </lineage>
</organism>